<evidence type="ECO:0000313" key="4">
    <source>
        <dbReference type="Proteomes" id="UP000240760"/>
    </source>
</evidence>
<dbReference type="EMBL" id="KZ679128">
    <property type="protein sequence ID" value="PTB79792.1"/>
    <property type="molecule type" value="Genomic_DNA"/>
</dbReference>
<protein>
    <submittedName>
        <fullName evidence="3">Uncharacterized protein</fullName>
    </submittedName>
</protein>
<reference evidence="3 4" key="1">
    <citation type="submission" date="2016-07" db="EMBL/GenBank/DDBJ databases">
        <title>Multiple horizontal gene transfer events from other fungi enriched the ability of initially mycotrophic Trichoderma (Ascomycota) to feed on dead plant biomass.</title>
        <authorList>
            <consortium name="DOE Joint Genome Institute"/>
            <person name="Aerts A."/>
            <person name="Atanasova L."/>
            <person name="Chenthamara K."/>
            <person name="Zhang J."/>
            <person name="Grujic M."/>
            <person name="Henrissat B."/>
            <person name="Kuo A."/>
            <person name="Salamov A."/>
            <person name="Lipzen A."/>
            <person name="Labutti K."/>
            <person name="Barry K."/>
            <person name="Miao Y."/>
            <person name="Rahimi M.J."/>
            <person name="Shen Q."/>
            <person name="Grigoriev I.V."/>
            <person name="Kubicek C.P."/>
            <person name="Druzhinina I.S."/>
        </authorList>
    </citation>
    <scope>NUCLEOTIDE SEQUENCE [LARGE SCALE GENOMIC DNA]</scope>
    <source>
        <strain evidence="3 4">ATCC 18648</strain>
    </source>
</reference>
<keyword evidence="2" id="KW-0472">Membrane</keyword>
<keyword evidence="2" id="KW-1133">Transmembrane helix</keyword>
<keyword evidence="1" id="KW-0175">Coiled coil</keyword>
<feature type="transmembrane region" description="Helical" evidence="2">
    <location>
        <begin position="21"/>
        <end position="42"/>
    </location>
</feature>
<gene>
    <name evidence="3" type="ORF">M440DRAFT_1399083</name>
</gene>
<keyword evidence="2" id="KW-0812">Transmembrane</keyword>
<evidence type="ECO:0000256" key="1">
    <source>
        <dbReference type="SAM" id="Coils"/>
    </source>
</evidence>
<evidence type="ECO:0000313" key="3">
    <source>
        <dbReference type="EMBL" id="PTB79792.1"/>
    </source>
</evidence>
<keyword evidence="4" id="KW-1185">Reference proteome</keyword>
<dbReference type="Proteomes" id="UP000240760">
    <property type="component" value="Unassembled WGS sequence"/>
</dbReference>
<name>A0A2T4CE35_TRILO</name>
<accession>A0A2T4CE35</accession>
<sequence length="186" mass="21611">MPNRVEKSRSKPRSTQSRHSHADFAWLLRVVASVLIVVYWVGGATVHSSRCRLELKRLEHQEELAEEALIAQQKKLNKLLAEQQRRRDKALARLLRLRKLRRMLRDRRVEMVNRGLNAEEIEESDRREEEERQAELNRVQRKEAQLLHKVQAIDNAVADFPSFDLSAFLASNEIPSGSSRNVQGSQ</sequence>
<evidence type="ECO:0000256" key="2">
    <source>
        <dbReference type="SAM" id="Phobius"/>
    </source>
</evidence>
<feature type="coiled-coil region" evidence="1">
    <location>
        <begin position="55"/>
        <end position="100"/>
    </location>
</feature>
<proteinExistence type="predicted"/>
<dbReference type="AlphaFoldDB" id="A0A2T4CE35"/>
<organism evidence="3 4">
    <name type="scientific">Trichoderma longibrachiatum ATCC 18648</name>
    <dbReference type="NCBI Taxonomy" id="983965"/>
    <lineage>
        <taxon>Eukaryota</taxon>
        <taxon>Fungi</taxon>
        <taxon>Dikarya</taxon>
        <taxon>Ascomycota</taxon>
        <taxon>Pezizomycotina</taxon>
        <taxon>Sordariomycetes</taxon>
        <taxon>Hypocreomycetidae</taxon>
        <taxon>Hypocreales</taxon>
        <taxon>Hypocreaceae</taxon>
        <taxon>Trichoderma</taxon>
    </lineage>
</organism>